<gene>
    <name evidence="2" type="ORF">JZ751_008984</name>
</gene>
<feature type="region of interest" description="Disordered" evidence="1">
    <location>
        <begin position="143"/>
        <end position="198"/>
    </location>
</feature>
<sequence length="198" mass="22043">MRAQHTWEQSQAGDRALPPSHIPYSKHSALLRQEVVVWREGNKQCRDRGRRGMTAGGGPCLRADWLDLLLPLTDMMAGMCSFLHLFQQSPQKGDKGDREREREQGGRGGDIGKRAGREREKGEEAEVSWGWCWNCERVGGREKEMANVEEESESPFLQKAEDTRGGLRSLGQEVAAVEKGPGTSPQSACLLKPRLSGE</sequence>
<comment type="caution">
    <text evidence="2">The sequence shown here is derived from an EMBL/GenBank/DDBJ whole genome shotgun (WGS) entry which is preliminary data.</text>
</comment>
<dbReference type="EMBL" id="JAFBMS010000017">
    <property type="protein sequence ID" value="KAG9345828.1"/>
    <property type="molecule type" value="Genomic_DNA"/>
</dbReference>
<feature type="region of interest" description="Disordered" evidence="1">
    <location>
        <begin position="1"/>
        <end position="20"/>
    </location>
</feature>
<feature type="compositionally biased region" description="Polar residues" evidence="1">
    <location>
        <begin position="1"/>
        <end position="12"/>
    </location>
</feature>
<evidence type="ECO:0000313" key="3">
    <source>
        <dbReference type="Proteomes" id="UP000824540"/>
    </source>
</evidence>
<feature type="region of interest" description="Disordered" evidence="1">
    <location>
        <begin position="89"/>
        <end position="121"/>
    </location>
</feature>
<feature type="compositionally biased region" description="Basic and acidic residues" evidence="1">
    <location>
        <begin position="92"/>
        <end position="121"/>
    </location>
</feature>
<accession>A0A8T2P8F3</accession>
<evidence type="ECO:0000256" key="1">
    <source>
        <dbReference type="SAM" id="MobiDB-lite"/>
    </source>
</evidence>
<reference evidence="2" key="1">
    <citation type="thesis" date="2021" institute="BYU ScholarsArchive" country="Provo, UT, USA">
        <title>Applications of and Algorithms for Genome Assembly and Genomic Analyses with an Emphasis on Marine Teleosts.</title>
        <authorList>
            <person name="Pickett B.D."/>
        </authorList>
    </citation>
    <scope>NUCLEOTIDE SEQUENCE</scope>
    <source>
        <strain evidence="2">HI-2016</strain>
    </source>
</reference>
<evidence type="ECO:0000313" key="2">
    <source>
        <dbReference type="EMBL" id="KAG9345828.1"/>
    </source>
</evidence>
<dbReference type="Proteomes" id="UP000824540">
    <property type="component" value="Unassembled WGS sequence"/>
</dbReference>
<keyword evidence="3" id="KW-1185">Reference proteome</keyword>
<protein>
    <submittedName>
        <fullName evidence="2">Uncharacterized protein</fullName>
    </submittedName>
</protein>
<proteinExistence type="predicted"/>
<organism evidence="2 3">
    <name type="scientific">Albula glossodonta</name>
    <name type="common">roundjaw bonefish</name>
    <dbReference type="NCBI Taxonomy" id="121402"/>
    <lineage>
        <taxon>Eukaryota</taxon>
        <taxon>Metazoa</taxon>
        <taxon>Chordata</taxon>
        <taxon>Craniata</taxon>
        <taxon>Vertebrata</taxon>
        <taxon>Euteleostomi</taxon>
        <taxon>Actinopterygii</taxon>
        <taxon>Neopterygii</taxon>
        <taxon>Teleostei</taxon>
        <taxon>Albuliformes</taxon>
        <taxon>Albulidae</taxon>
        <taxon>Albula</taxon>
    </lineage>
</organism>
<dbReference type="AlphaFoldDB" id="A0A8T2P8F3"/>
<name>A0A8T2P8F3_9TELE</name>